<dbReference type="SUPFAM" id="SSF53474">
    <property type="entry name" value="alpha/beta-Hydrolases"/>
    <property type="match status" value="1"/>
</dbReference>
<dbReference type="Proteomes" id="UP000261931">
    <property type="component" value="Unassembled WGS sequence"/>
</dbReference>
<dbReference type="InterPro" id="IPR012908">
    <property type="entry name" value="PGAP1-ab_dom-like"/>
</dbReference>
<dbReference type="InterPro" id="IPR029058">
    <property type="entry name" value="AB_hydrolase_fold"/>
</dbReference>
<keyword evidence="4" id="KW-1185">Reference proteome</keyword>
<dbReference type="AlphaFoldDB" id="A0A372EJS3"/>
<dbReference type="RefSeq" id="WP_116958593.1">
    <property type="nucleotide sequence ID" value="NZ_QVLS01000005.1"/>
</dbReference>
<comment type="caution">
    <text evidence="3">The sequence shown here is derived from an EMBL/GenBank/DDBJ whole genome shotgun (WGS) entry which is preliminary data.</text>
</comment>
<proteinExistence type="predicted"/>
<accession>A0A372EJS3</accession>
<sequence>MREPTPHPTARSALAGLQRVLVFGAVLLLLLAVGLWRRGHPIGALLLAASVLCGHALALGVECALAAWVNREDTRRQGHGADTPWTAWVRAWWREVLVAPRVFAWRQPFRWRLLPDPQAPMPGPGGAVVLIHGFVCNRGFWLPWLQALRERGLAYATVNLEPVFGSIDDYVPLVEEAVRRAERLGPGLPTLVCHSMGGLAARAWMVADPRNAARVARVVTIGSPHRGTWISRFSRVVNGRQMRVDGDWLGRLAARERALRGEAPYAGFVCWYADTDNIVFPAPTATLPGADNRLVPGAAHVDLAFQPRVMGESLAMLASAGSSPSARTVS</sequence>
<keyword evidence="1" id="KW-0472">Membrane</keyword>
<protein>
    <submittedName>
        <fullName evidence="3">Permease</fullName>
    </submittedName>
</protein>
<evidence type="ECO:0000313" key="3">
    <source>
        <dbReference type="EMBL" id="RFP79119.1"/>
    </source>
</evidence>
<organism evidence="3 4">
    <name type="scientific">Hydrogenophaga borbori</name>
    <dbReference type="NCBI Taxonomy" id="2294117"/>
    <lineage>
        <taxon>Bacteria</taxon>
        <taxon>Pseudomonadati</taxon>
        <taxon>Pseudomonadota</taxon>
        <taxon>Betaproteobacteria</taxon>
        <taxon>Burkholderiales</taxon>
        <taxon>Comamonadaceae</taxon>
        <taxon>Hydrogenophaga</taxon>
    </lineage>
</organism>
<dbReference type="GO" id="GO:0016788">
    <property type="term" value="F:hydrolase activity, acting on ester bonds"/>
    <property type="evidence" value="ECO:0007669"/>
    <property type="project" value="InterPro"/>
</dbReference>
<evidence type="ECO:0000256" key="1">
    <source>
        <dbReference type="SAM" id="Phobius"/>
    </source>
</evidence>
<dbReference type="Pfam" id="PF07819">
    <property type="entry name" value="PGAP1"/>
    <property type="match status" value="1"/>
</dbReference>
<reference evidence="3 4" key="1">
    <citation type="submission" date="2018-08" db="EMBL/GenBank/DDBJ databases">
        <title>Hydrogenophaga sp. LA-38 isolated from sludge.</title>
        <authorList>
            <person name="Im W.-T."/>
        </authorList>
    </citation>
    <scope>NUCLEOTIDE SEQUENCE [LARGE SCALE GENOMIC DNA]</scope>
    <source>
        <strain evidence="3 4">LA-38</strain>
    </source>
</reference>
<name>A0A372EJS3_9BURK</name>
<dbReference type="Gene3D" id="3.40.50.1820">
    <property type="entry name" value="alpha/beta hydrolase"/>
    <property type="match status" value="1"/>
</dbReference>
<feature type="domain" description="GPI inositol-deacylase PGAP1-like alpha/beta" evidence="2">
    <location>
        <begin position="190"/>
        <end position="230"/>
    </location>
</feature>
<dbReference type="PANTHER" id="PTHR37946">
    <property type="entry name" value="SLL1969 PROTEIN"/>
    <property type="match status" value="1"/>
</dbReference>
<keyword evidence="1" id="KW-1133">Transmembrane helix</keyword>
<dbReference type="EMBL" id="QVLS01000005">
    <property type="protein sequence ID" value="RFP79119.1"/>
    <property type="molecule type" value="Genomic_DNA"/>
</dbReference>
<feature type="transmembrane region" description="Helical" evidence="1">
    <location>
        <begin position="42"/>
        <end position="69"/>
    </location>
</feature>
<evidence type="ECO:0000313" key="4">
    <source>
        <dbReference type="Proteomes" id="UP000261931"/>
    </source>
</evidence>
<keyword evidence="1" id="KW-0812">Transmembrane</keyword>
<gene>
    <name evidence="3" type="ORF">DY262_09000</name>
</gene>
<feature type="transmembrane region" description="Helical" evidence="1">
    <location>
        <begin position="20"/>
        <end position="36"/>
    </location>
</feature>
<dbReference type="PANTHER" id="PTHR37946:SF1">
    <property type="entry name" value="SLL1969 PROTEIN"/>
    <property type="match status" value="1"/>
</dbReference>
<evidence type="ECO:0000259" key="2">
    <source>
        <dbReference type="Pfam" id="PF07819"/>
    </source>
</evidence>